<dbReference type="PRINTS" id="PR00053">
    <property type="entry name" value="FORKHEAD"/>
</dbReference>
<dbReference type="GO" id="GO:0000978">
    <property type="term" value="F:RNA polymerase II cis-regulatory region sequence-specific DNA binding"/>
    <property type="evidence" value="ECO:0007669"/>
    <property type="project" value="TreeGrafter"/>
</dbReference>
<dbReference type="GO" id="GO:0000981">
    <property type="term" value="F:DNA-binding transcription factor activity, RNA polymerase II-specific"/>
    <property type="evidence" value="ECO:0007669"/>
    <property type="project" value="TreeGrafter"/>
</dbReference>
<keyword evidence="4" id="KW-0732">Signal</keyword>
<dbReference type="PANTHER" id="PTHR11829">
    <property type="entry name" value="FORKHEAD BOX PROTEIN"/>
    <property type="match status" value="1"/>
</dbReference>
<evidence type="ECO:0000256" key="2">
    <source>
        <dbReference type="ARBA" id="ARBA00023242"/>
    </source>
</evidence>
<keyword evidence="2 3" id="KW-0539">Nucleus</keyword>
<dbReference type="SMART" id="SM00339">
    <property type="entry name" value="FH"/>
    <property type="match status" value="1"/>
</dbReference>
<protein>
    <recommendedName>
        <fullName evidence="5">Fork-head domain-containing protein</fullName>
    </recommendedName>
</protein>
<dbReference type="Proteomes" id="UP000466442">
    <property type="component" value="Linkage Group LG1"/>
</dbReference>
<feature type="signal peptide" evidence="4">
    <location>
        <begin position="1"/>
        <end position="19"/>
    </location>
</feature>
<dbReference type="InterPro" id="IPR036390">
    <property type="entry name" value="WH_DNA-bd_sf"/>
</dbReference>
<feature type="chain" id="PRO_5035821211" description="Fork-head domain-containing protein" evidence="4">
    <location>
        <begin position="20"/>
        <end position="395"/>
    </location>
</feature>
<dbReference type="GO" id="GO:0009653">
    <property type="term" value="P:anatomical structure morphogenesis"/>
    <property type="evidence" value="ECO:0007669"/>
    <property type="project" value="TreeGrafter"/>
</dbReference>
<dbReference type="InterPro" id="IPR036388">
    <property type="entry name" value="WH-like_DNA-bd_sf"/>
</dbReference>
<name>A0A8S9Y795_APOLU</name>
<dbReference type="PROSITE" id="PS00658">
    <property type="entry name" value="FORK_HEAD_2"/>
    <property type="match status" value="1"/>
</dbReference>
<gene>
    <name evidence="6" type="ORF">GE061_001506</name>
</gene>
<reference evidence="6" key="1">
    <citation type="journal article" date="2021" name="Mol. Ecol. Resour.">
        <title>Apolygus lucorum genome provides insights into omnivorousness and mesophyll feeding.</title>
        <authorList>
            <person name="Liu Y."/>
            <person name="Liu H."/>
            <person name="Wang H."/>
            <person name="Huang T."/>
            <person name="Liu B."/>
            <person name="Yang B."/>
            <person name="Yin L."/>
            <person name="Li B."/>
            <person name="Zhang Y."/>
            <person name="Zhang S."/>
            <person name="Jiang F."/>
            <person name="Zhang X."/>
            <person name="Ren Y."/>
            <person name="Wang B."/>
            <person name="Wang S."/>
            <person name="Lu Y."/>
            <person name="Wu K."/>
            <person name="Fan W."/>
            <person name="Wang G."/>
        </authorList>
    </citation>
    <scope>NUCLEOTIDE SEQUENCE</scope>
    <source>
        <strain evidence="6">12Hb</strain>
    </source>
</reference>
<feature type="domain" description="Fork-head" evidence="5">
    <location>
        <begin position="170"/>
        <end position="265"/>
    </location>
</feature>
<comment type="subcellular location">
    <subcellularLocation>
        <location evidence="3">Nucleus</location>
    </subcellularLocation>
</comment>
<dbReference type="InterPro" id="IPR001766">
    <property type="entry name" value="Fork_head_dom"/>
</dbReference>
<dbReference type="GO" id="GO:0005634">
    <property type="term" value="C:nucleus"/>
    <property type="evidence" value="ECO:0007669"/>
    <property type="project" value="UniProtKB-SubCell"/>
</dbReference>
<feature type="DNA-binding region" description="Fork-head" evidence="3">
    <location>
        <begin position="170"/>
        <end position="265"/>
    </location>
</feature>
<dbReference type="Pfam" id="PF00250">
    <property type="entry name" value="Forkhead"/>
    <property type="match status" value="1"/>
</dbReference>
<dbReference type="InterPro" id="IPR050211">
    <property type="entry name" value="FOX_domain-containing"/>
</dbReference>
<dbReference type="InterPro" id="IPR030456">
    <property type="entry name" value="TF_fork_head_CS_2"/>
</dbReference>
<dbReference type="PROSITE" id="PS50039">
    <property type="entry name" value="FORK_HEAD_3"/>
    <property type="match status" value="1"/>
</dbReference>
<sequence length="395" mass="44920">MYAKVVIFLWALIISAVWSQKLQSENSEEDLETSEARYYGYYRPYGGYGGLVRATPRKVTTLSASHVSPPSGTPCPVVEGSLCMASSPDAIGVEARPFQSEMVPDVLKNCQPESPSGPIEQCRSDEPDGNLSWLVNLSAASLFTPEGNHAPKTFNNPLRCYEEYDSVNAKPGLTYTELIEKALKEKGELTVSEIYKWIYSKYPYYKKNDGRWKNSIRHNLSINPQFRKGEKCNNGGHFWTLNKEYDEEFKKWEVRKGMKEEKRRKKKEDDELEVATRSIMLEDDTSDCGSYSSKEDPTLLRVANNILNGIDEKVAVEFMDRTGDDKWQNDVINEASRMTALLQKPDLLSELEKQTYAEDGFPESLDTHTAPMVIEEDIFENSDPILTDRFPPIRA</sequence>
<comment type="caution">
    <text evidence="6">The sequence shown here is derived from an EMBL/GenBank/DDBJ whole genome shotgun (WGS) entry which is preliminary data.</text>
</comment>
<proteinExistence type="predicted"/>
<dbReference type="Gene3D" id="1.10.10.10">
    <property type="entry name" value="Winged helix-like DNA-binding domain superfamily/Winged helix DNA-binding domain"/>
    <property type="match status" value="1"/>
</dbReference>
<dbReference type="AlphaFoldDB" id="A0A8S9Y795"/>
<dbReference type="SUPFAM" id="SSF46785">
    <property type="entry name" value="Winged helix' DNA-binding domain"/>
    <property type="match status" value="1"/>
</dbReference>
<dbReference type="OrthoDB" id="5954824at2759"/>
<evidence type="ECO:0000313" key="6">
    <source>
        <dbReference type="EMBL" id="KAF6217152.1"/>
    </source>
</evidence>
<dbReference type="PANTHER" id="PTHR11829:SF142">
    <property type="entry name" value="FORK-HEAD DOMAIN-CONTAINING PROTEIN"/>
    <property type="match status" value="1"/>
</dbReference>
<evidence type="ECO:0000256" key="1">
    <source>
        <dbReference type="ARBA" id="ARBA00023125"/>
    </source>
</evidence>
<keyword evidence="1 3" id="KW-0238">DNA-binding</keyword>
<evidence type="ECO:0000313" key="7">
    <source>
        <dbReference type="Proteomes" id="UP000466442"/>
    </source>
</evidence>
<dbReference type="GO" id="GO:0030154">
    <property type="term" value="P:cell differentiation"/>
    <property type="evidence" value="ECO:0007669"/>
    <property type="project" value="TreeGrafter"/>
</dbReference>
<evidence type="ECO:0000256" key="3">
    <source>
        <dbReference type="PROSITE-ProRule" id="PRU00089"/>
    </source>
</evidence>
<organism evidence="6 7">
    <name type="scientific">Apolygus lucorum</name>
    <name type="common">Small green plant bug</name>
    <name type="synonym">Lygocoris lucorum</name>
    <dbReference type="NCBI Taxonomy" id="248454"/>
    <lineage>
        <taxon>Eukaryota</taxon>
        <taxon>Metazoa</taxon>
        <taxon>Ecdysozoa</taxon>
        <taxon>Arthropoda</taxon>
        <taxon>Hexapoda</taxon>
        <taxon>Insecta</taxon>
        <taxon>Pterygota</taxon>
        <taxon>Neoptera</taxon>
        <taxon>Paraneoptera</taxon>
        <taxon>Hemiptera</taxon>
        <taxon>Heteroptera</taxon>
        <taxon>Panheteroptera</taxon>
        <taxon>Cimicomorpha</taxon>
        <taxon>Miridae</taxon>
        <taxon>Mirini</taxon>
        <taxon>Apolygus</taxon>
    </lineage>
</organism>
<dbReference type="EMBL" id="WIXP02000001">
    <property type="protein sequence ID" value="KAF6217152.1"/>
    <property type="molecule type" value="Genomic_DNA"/>
</dbReference>
<evidence type="ECO:0000256" key="4">
    <source>
        <dbReference type="SAM" id="SignalP"/>
    </source>
</evidence>
<accession>A0A8S9Y795</accession>
<evidence type="ECO:0000259" key="5">
    <source>
        <dbReference type="PROSITE" id="PS50039"/>
    </source>
</evidence>
<keyword evidence="7" id="KW-1185">Reference proteome</keyword>